<dbReference type="InterPro" id="IPR010419">
    <property type="entry name" value="CO_DH_gsu"/>
</dbReference>
<dbReference type="PANTHER" id="PTHR38588">
    <property type="entry name" value="BLL0334 PROTEIN"/>
    <property type="match status" value="1"/>
</dbReference>
<dbReference type="AlphaFoldDB" id="A0A8T3URE8"/>
<dbReference type="SUPFAM" id="SSF55961">
    <property type="entry name" value="Bet v1-like"/>
    <property type="match status" value="1"/>
</dbReference>
<protein>
    <recommendedName>
        <fullName evidence="3">Carbon monoxide dehydrogenase</fullName>
    </recommendedName>
</protein>
<dbReference type="Gene3D" id="3.30.530.20">
    <property type="match status" value="1"/>
</dbReference>
<dbReference type="Pfam" id="PF06240">
    <property type="entry name" value="COXG"/>
    <property type="match status" value="1"/>
</dbReference>
<dbReference type="InterPro" id="IPR023393">
    <property type="entry name" value="START-like_dom_sf"/>
</dbReference>
<comment type="caution">
    <text evidence="1">The sequence shown here is derived from an EMBL/GenBank/DDBJ whole genome shotgun (WGS) entry which is preliminary data.</text>
</comment>
<reference evidence="1 2" key="1">
    <citation type="submission" date="2020-09" db="EMBL/GenBank/DDBJ databases">
        <title>Genomic characterization of a novel Parvarchaeota family in acid mine drainage sediments.</title>
        <authorList>
            <person name="Luo Z.-H."/>
        </authorList>
    </citation>
    <scope>NUCLEOTIDE SEQUENCE [LARGE SCALE GENOMIC DNA]</scope>
    <source>
        <strain evidence="1">TL1-5_bins.178</strain>
    </source>
</reference>
<dbReference type="EMBL" id="JADFAQ010000030">
    <property type="protein sequence ID" value="MBE5728211.1"/>
    <property type="molecule type" value="Genomic_DNA"/>
</dbReference>
<accession>A0A8T3URE8</accession>
<proteinExistence type="predicted"/>
<evidence type="ECO:0008006" key="3">
    <source>
        <dbReference type="Google" id="ProtNLM"/>
    </source>
</evidence>
<dbReference type="Proteomes" id="UP000763484">
    <property type="component" value="Unassembled WGS sequence"/>
</dbReference>
<dbReference type="PANTHER" id="PTHR38588:SF1">
    <property type="entry name" value="BLL0334 PROTEIN"/>
    <property type="match status" value="1"/>
</dbReference>
<name>A0A8T3URE8_9ARCH</name>
<evidence type="ECO:0000313" key="2">
    <source>
        <dbReference type="Proteomes" id="UP000763484"/>
    </source>
</evidence>
<gene>
    <name evidence="1" type="ORF">IHE50_02230</name>
</gene>
<evidence type="ECO:0000313" key="1">
    <source>
        <dbReference type="EMBL" id="MBE5728211.1"/>
    </source>
</evidence>
<sequence length="158" mass="16838">MELSGNFSANVEKDKVAELLSNPNEFSKCVPNVSEISVNGSNFDLRFKIDASKYTGKFLGASYLSNINVKFSGSISYSSSSSTISISGGGSAVGIKFSITISLVLSESSGTTKIDWKTDVNVSGFAKLFGESMMNQAMGENVDQIISCIKKRLESQAS</sequence>
<organism evidence="1 2">
    <name type="scientific">Candidatus Acidifodinimicrobium mancum</name>
    <dbReference type="NCBI Taxonomy" id="2898728"/>
    <lineage>
        <taxon>Archaea</taxon>
        <taxon>Candidatus Parvarchaeota</taxon>
        <taxon>Candidatus Acidifodinimicrobiaceae</taxon>
        <taxon>Candidatus Acidifodinimicrobium</taxon>
    </lineage>
</organism>